<evidence type="ECO:0000259" key="1">
    <source>
        <dbReference type="Pfam" id="PF12728"/>
    </source>
</evidence>
<organism evidence="2 3">
    <name type="scientific">Saccharopolyspora thermophila</name>
    <dbReference type="NCBI Taxonomy" id="89367"/>
    <lineage>
        <taxon>Bacteria</taxon>
        <taxon>Bacillati</taxon>
        <taxon>Actinomycetota</taxon>
        <taxon>Actinomycetes</taxon>
        <taxon>Pseudonocardiales</taxon>
        <taxon>Pseudonocardiaceae</taxon>
        <taxon>Saccharopolyspora</taxon>
    </lineage>
</organism>
<feature type="domain" description="Helix-turn-helix" evidence="1">
    <location>
        <begin position="13"/>
        <end position="61"/>
    </location>
</feature>
<accession>A0ABN1C137</accession>
<sequence>MPTALITAQPRVLLTVEQAAERLSLSRTTMFRLIKTGEIASVRIGKARRIPAEALDAYVNRLVAEQRFA</sequence>
<dbReference type="RefSeq" id="WP_346072257.1">
    <property type="nucleotide sequence ID" value="NZ_BAAAHC010000003.1"/>
</dbReference>
<protein>
    <recommendedName>
        <fullName evidence="1">Helix-turn-helix domain-containing protein</fullName>
    </recommendedName>
</protein>
<dbReference type="EMBL" id="BAAAHC010000003">
    <property type="protein sequence ID" value="GAA0509686.1"/>
    <property type="molecule type" value="Genomic_DNA"/>
</dbReference>
<reference evidence="2 3" key="1">
    <citation type="journal article" date="2019" name="Int. J. Syst. Evol. Microbiol.">
        <title>The Global Catalogue of Microorganisms (GCM) 10K type strain sequencing project: providing services to taxonomists for standard genome sequencing and annotation.</title>
        <authorList>
            <consortium name="The Broad Institute Genomics Platform"/>
            <consortium name="The Broad Institute Genome Sequencing Center for Infectious Disease"/>
            <person name="Wu L."/>
            <person name="Ma J."/>
        </authorList>
    </citation>
    <scope>NUCLEOTIDE SEQUENCE [LARGE SCALE GENOMIC DNA]</scope>
    <source>
        <strain evidence="2 3">JCM 10664</strain>
    </source>
</reference>
<gene>
    <name evidence="2" type="ORF">GCM10009545_09740</name>
</gene>
<evidence type="ECO:0000313" key="2">
    <source>
        <dbReference type="EMBL" id="GAA0509686.1"/>
    </source>
</evidence>
<name>A0ABN1C137_9PSEU</name>
<dbReference type="SUPFAM" id="SSF46955">
    <property type="entry name" value="Putative DNA-binding domain"/>
    <property type="match status" value="1"/>
</dbReference>
<dbReference type="InterPro" id="IPR010093">
    <property type="entry name" value="SinI_DNA-bd"/>
</dbReference>
<dbReference type="Proteomes" id="UP001500220">
    <property type="component" value="Unassembled WGS sequence"/>
</dbReference>
<dbReference type="NCBIfam" id="TIGR01764">
    <property type="entry name" value="excise"/>
    <property type="match status" value="1"/>
</dbReference>
<keyword evidence="3" id="KW-1185">Reference proteome</keyword>
<proteinExistence type="predicted"/>
<dbReference type="Pfam" id="PF12728">
    <property type="entry name" value="HTH_17"/>
    <property type="match status" value="1"/>
</dbReference>
<comment type="caution">
    <text evidence="2">The sequence shown here is derived from an EMBL/GenBank/DDBJ whole genome shotgun (WGS) entry which is preliminary data.</text>
</comment>
<dbReference type="InterPro" id="IPR009061">
    <property type="entry name" value="DNA-bd_dom_put_sf"/>
</dbReference>
<dbReference type="InterPro" id="IPR041657">
    <property type="entry name" value="HTH_17"/>
</dbReference>
<evidence type="ECO:0000313" key="3">
    <source>
        <dbReference type="Proteomes" id="UP001500220"/>
    </source>
</evidence>